<dbReference type="Pfam" id="PF02780">
    <property type="entry name" value="Transketolase_C"/>
    <property type="match status" value="1"/>
</dbReference>
<dbReference type="Pfam" id="PF02779">
    <property type="entry name" value="Transket_pyr"/>
    <property type="match status" value="1"/>
</dbReference>
<evidence type="ECO:0000259" key="4">
    <source>
        <dbReference type="SMART" id="SM00861"/>
    </source>
</evidence>
<protein>
    <submittedName>
        <fullName evidence="5">2-oxoisovalerate dehydrogenase</fullName>
    </submittedName>
</protein>
<dbReference type="Gene3D" id="3.40.50.970">
    <property type="match status" value="1"/>
</dbReference>
<evidence type="ECO:0000256" key="3">
    <source>
        <dbReference type="ARBA" id="ARBA00023052"/>
    </source>
</evidence>
<dbReference type="FunFam" id="3.40.50.970:FF:000001">
    <property type="entry name" value="Pyruvate dehydrogenase E1 beta subunit"/>
    <property type="match status" value="1"/>
</dbReference>
<dbReference type="PANTHER" id="PTHR43257:SF2">
    <property type="entry name" value="PYRUVATE DEHYDROGENASE E1 COMPONENT SUBUNIT BETA"/>
    <property type="match status" value="1"/>
</dbReference>
<evidence type="ECO:0000256" key="2">
    <source>
        <dbReference type="ARBA" id="ARBA00023002"/>
    </source>
</evidence>
<dbReference type="PATRIC" id="fig|186479.3.peg.8817"/>
<dbReference type="InterPro" id="IPR005475">
    <property type="entry name" value="Transketolase-like_Pyr-bd"/>
</dbReference>
<dbReference type="GO" id="GO:0016491">
    <property type="term" value="F:oxidoreductase activity"/>
    <property type="evidence" value="ECO:0007669"/>
    <property type="project" value="UniProtKB-KW"/>
</dbReference>
<dbReference type="NCBIfam" id="NF006667">
    <property type="entry name" value="PRK09212.1"/>
    <property type="match status" value="1"/>
</dbReference>
<dbReference type="SMART" id="SM00861">
    <property type="entry name" value="Transket_pyr"/>
    <property type="match status" value="1"/>
</dbReference>
<name>A0A0P9DQN0_9CHLR</name>
<dbReference type="AlphaFoldDB" id="A0A0P9DQN0"/>
<dbReference type="InterPro" id="IPR033248">
    <property type="entry name" value="Transketolase_C"/>
</dbReference>
<feature type="domain" description="Transketolase-like pyrimidine-binding" evidence="4">
    <location>
        <begin position="4"/>
        <end position="179"/>
    </location>
</feature>
<keyword evidence="6" id="KW-1185">Reference proteome</keyword>
<dbReference type="InterPro" id="IPR029061">
    <property type="entry name" value="THDP-binding"/>
</dbReference>
<accession>A0A0P9DQN0</accession>
<evidence type="ECO:0000313" key="6">
    <source>
        <dbReference type="Proteomes" id="UP000050509"/>
    </source>
</evidence>
<evidence type="ECO:0000256" key="1">
    <source>
        <dbReference type="ARBA" id="ARBA00001964"/>
    </source>
</evidence>
<dbReference type="InterPro" id="IPR009014">
    <property type="entry name" value="Transketo_C/PFOR_II"/>
</dbReference>
<dbReference type="SUPFAM" id="SSF52518">
    <property type="entry name" value="Thiamin diphosphate-binding fold (THDP-binding)"/>
    <property type="match status" value="1"/>
</dbReference>
<comment type="caution">
    <text evidence="5">The sequence shown here is derived from an EMBL/GenBank/DDBJ whole genome shotgun (WGS) entry which is preliminary data.</text>
</comment>
<sequence length="327" mass="34895">MPQLNMIEAIRSALHDEMAADERVFVLGEDVGVKGGVFLATEGLLARFGEDRVVDMPIAEAGIAGMAIGASLHGLRPVAEIQFADYIHPAIDQILNEAARFRYRSNGDWSCPLVIRAPFGAGVHGALYHSQSTEALFTSTPGLKVVAPSTPYDAKGLLIAAIRDPDPVIFFEHKQLYRGARGEVPEGAYTEPLGKGAVRRAGTQISLFTFGLMAQHSLEAAETVAGAGIDVEVIDLRTLYPLDREAILGSVRKTGKALIVHEDKLTGGLGGEISALIAEHAFEALDAPVRRLASPDVHAVAFNDALEAHFMLNPAKIADAIRALAAY</sequence>
<dbReference type="PANTHER" id="PTHR43257">
    <property type="entry name" value="PYRUVATE DEHYDROGENASE E1 COMPONENT BETA SUBUNIT"/>
    <property type="match status" value="1"/>
</dbReference>
<comment type="cofactor">
    <cofactor evidence="1">
        <name>thiamine diphosphate</name>
        <dbReference type="ChEBI" id="CHEBI:58937"/>
    </cofactor>
</comment>
<dbReference type="CDD" id="cd07036">
    <property type="entry name" value="TPP_PYR_E1-PDHc-beta_like"/>
    <property type="match status" value="1"/>
</dbReference>
<reference evidence="5 6" key="1">
    <citation type="submission" date="2015-09" db="EMBL/GenBank/DDBJ databases">
        <title>Draft genome sequence of Kouleothrix aurantiaca JCM 19913.</title>
        <authorList>
            <person name="Hemp J."/>
        </authorList>
    </citation>
    <scope>NUCLEOTIDE SEQUENCE [LARGE SCALE GENOMIC DNA]</scope>
    <source>
        <strain evidence="5 6">COM-B</strain>
    </source>
</reference>
<dbReference type="FunFam" id="3.40.50.920:FF:000001">
    <property type="entry name" value="Pyruvate dehydrogenase E1 beta subunit"/>
    <property type="match status" value="1"/>
</dbReference>
<gene>
    <name evidence="5" type="ORF">SE17_15100</name>
</gene>
<evidence type="ECO:0000313" key="5">
    <source>
        <dbReference type="EMBL" id="KPV52510.1"/>
    </source>
</evidence>
<dbReference type="Gene3D" id="3.40.50.920">
    <property type="match status" value="1"/>
</dbReference>
<dbReference type="EMBL" id="LJCR01000522">
    <property type="protein sequence ID" value="KPV52510.1"/>
    <property type="molecule type" value="Genomic_DNA"/>
</dbReference>
<dbReference type="Proteomes" id="UP000050509">
    <property type="component" value="Unassembled WGS sequence"/>
</dbReference>
<dbReference type="SUPFAM" id="SSF52922">
    <property type="entry name" value="TK C-terminal domain-like"/>
    <property type="match status" value="1"/>
</dbReference>
<keyword evidence="3" id="KW-0786">Thiamine pyrophosphate</keyword>
<proteinExistence type="predicted"/>
<keyword evidence="2" id="KW-0560">Oxidoreductase</keyword>
<organism evidence="5 6">
    <name type="scientific">Kouleothrix aurantiaca</name>
    <dbReference type="NCBI Taxonomy" id="186479"/>
    <lineage>
        <taxon>Bacteria</taxon>
        <taxon>Bacillati</taxon>
        <taxon>Chloroflexota</taxon>
        <taxon>Chloroflexia</taxon>
        <taxon>Chloroflexales</taxon>
        <taxon>Roseiflexineae</taxon>
        <taxon>Roseiflexaceae</taxon>
        <taxon>Kouleothrix</taxon>
    </lineage>
</organism>